<protein>
    <recommendedName>
        <fullName evidence="3">FdrA domain protein</fullName>
    </recommendedName>
</protein>
<name>A0A0D8IX51_9FIRM</name>
<gene>
    <name evidence="1" type="ORF">TQ39_13225</name>
</gene>
<comment type="caution">
    <text evidence="1">The sequence shown here is derived from an EMBL/GenBank/DDBJ whole genome shotgun (WGS) entry which is preliminary data.</text>
</comment>
<dbReference type="Gene3D" id="3.40.50.720">
    <property type="entry name" value="NAD(P)-binding Rossmann-like Domain"/>
    <property type="match status" value="1"/>
</dbReference>
<accession>A0A0D8IX51</accession>
<evidence type="ECO:0008006" key="3">
    <source>
        <dbReference type="Google" id="ProtNLM"/>
    </source>
</evidence>
<proteinExistence type="predicted"/>
<dbReference type="EMBL" id="JXXK01000020">
    <property type="protein sequence ID" value="KJF39275.1"/>
    <property type="molecule type" value="Genomic_DNA"/>
</dbReference>
<keyword evidence="2" id="KW-1185">Reference proteome</keyword>
<sequence>MGCEKILDLFRSELVTVNVGPRLFATALEQQGYRTVQVNWKPPAGGDKEMQEILKLLGGLDE</sequence>
<dbReference type="Proteomes" id="UP000032483">
    <property type="component" value="Unassembled WGS sequence"/>
</dbReference>
<dbReference type="RefSeq" id="WP_050005853.1">
    <property type="nucleotide sequence ID" value="NZ_JXXK01000020.1"/>
</dbReference>
<dbReference type="GeneID" id="42857534"/>
<dbReference type="AlphaFoldDB" id="A0A0D8IX51"/>
<organism evidence="1 2">
    <name type="scientific">Ruthenibacterium lactatiformans</name>
    <dbReference type="NCBI Taxonomy" id="1550024"/>
    <lineage>
        <taxon>Bacteria</taxon>
        <taxon>Bacillati</taxon>
        <taxon>Bacillota</taxon>
        <taxon>Clostridia</taxon>
        <taxon>Eubacteriales</taxon>
        <taxon>Oscillospiraceae</taxon>
        <taxon>Ruthenibacterium</taxon>
    </lineage>
</organism>
<reference evidence="1" key="1">
    <citation type="submission" date="2015-02" db="EMBL/GenBank/DDBJ databases">
        <title>A novel member of the family Ruminococcaceae isolated from human feces.</title>
        <authorList>
            <person name="Shkoporov A.N."/>
            <person name="Chaplin A.V."/>
            <person name="Motuzova O.V."/>
            <person name="Kafarskaia L.I."/>
            <person name="Khokhlova E.V."/>
            <person name="Efimov B.A."/>
        </authorList>
    </citation>
    <scope>NUCLEOTIDE SEQUENCE [LARGE SCALE GENOMIC DNA]</scope>
    <source>
        <strain evidence="1">585-1</strain>
    </source>
</reference>
<evidence type="ECO:0000313" key="1">
    <source>
        <dbReference type="EMBL" id="KJF39275.1"/>
    </source>
</evidence>
<evidence type="ECO:0000313" key="2">
    <source>
        <dbReference type="Proteomes" id="UP000032483"/>
    </source>
</evidence>